<feature type="binding site" evidence="6">
    <location>
        <position position="167"/>
    </location>
    <ligand>
        <name>L-ornithine</name>
        <dbReference type="ChEBI" id="CHEBI:46911"/>
    </ligand>
</feature>
<dbReference type="PANTHER" id="PTHR45753:SF3">
    <property type="entry name" value="ORNITHINE TRANSCARBAMYLASE, MITOCHONDRIAL"/>
    <property type="match status" value="1"/>
</dbReference>
<evidence type="ECO:0000256" key="6">
    <source>
        <dbReference type="HAMAP-Rule" id="MF_01109"/>
    </source>
</evidence>
<feature type="binding site" evidence="6">
    <location>
        <position position="295"/>
    </location>
    <ligand>
        <name>carbamoyl phosphate</name>
        <dbReference type="ChEBI" id="CHEBI:58228"/>
    </ligand>
</feature>
<feature type="binding site" evidence="6">
    <location>
        <begin position="267"/>
        <end position="268"/>
    </location>
    <ligand>
        <name>carbamoyl phosphate</name>
        <dbReference type="ChEBI" id="CHEBI:58228"/>
    </ligand>
</feature>
<dbReference type="STRING" id="1379270.GEMMAAP_12665"/>
<evidence type="ECO:0000256" key="1">
    <source>
        <dbReference type="ARBA" id="ARBA00004975"/>
    </source>
</evidence>
<dbReference type="GO" id="GO:0042450">
    <property type="term" value="P:L-arginine biosynthetic process via ornithine"/>
    <property type="evidence" value="ECO:0007669"/>
    <property type="project" value="UniProtKB-UniRule"/>
</dbReference>
<dbReference type="AlphaFoldDB" id="A0A143BQQ3"/>
<feature type="binding site" evidence="6">
    <location>
        <begin position="231"/>
        <end position="232"/>
    </location>
    <ligand>
        <name>L-ornithine</name>
        <dbReference type="ChEBI" id="CHEBI:46911"/>
    </ligand>
</feature>
<proteinExistence type="inferred from homology"/>
<name>A0A143BQQ3_9BACT</name>
<feature type="domain" description="Aspartate/ornithine carbamoyltransferase carbamoyl-P binding" evidence="8">
    <location>
        <begin position="12"/>
        <end position="149"/>
    </location>
</feature>
<feature type="binding site" evidence="6">
    <location>
        <position position="109"/>
    </location>
    <ligand>
        <name>carbamoyl phosphate</name>
        <dbReference type="ChEBI" id="CHEBI:58228"/>
    </ligand>
</feature>
<evidence type="ECO:0000313" key="10">
    <source>
        <dbReference type="Proteomes" id="UP000076404"/>
    </source>
</evidence>
<organism evidence="9 10">
    <name type="scientific">Gemmatimonas phototrophica</name>
    <dbReference type="NCBI Taxonomy" id="1379270"/>
    <lineage>
        <taxon>Bacteria</taxon>
        <taxon>Pseudomonadati</taxon>
        <taxon>Gemmatimonadota</taxon>
        <taxon>Gemmatimonadia</taxon>
        <taxon>Gemmatimonadales</taxon>
        <taxon>Gemmatimonadaceae</taxon>
        <taxon>Gemmatimonas</taxon>
    </lineage>
</organism>
<feature type="domain" description="Aspartate/ornithine carbamoyltransferase Asp/Orn-binding" evidence="7">
    <location>
        <begin position="156"/>
        <end position="305"/>
    </location>
</feature>
<dbReference type="InterPro" id="IPR006132">
    <property type="entry name" value="Asp/Orn_carbamoyltranf_P-bd"/>
</dbReference>
<dbReference type="NCBIfam" id="TIGR00658">
    <property type="entry name" value="orni_carb_tr"/>
    <property type="match status" value="1"/>
</dbReference>
<dbReference type="PRINTS" id="PR00100">
    <property type="entry name" value="AOTCASE"/>
</dbReference>
<dbReference type="Gene3D" id="3.40.50.1370">
    <property type="entry name" value="Aspartate/ornithine carbamoyltransferase"/>
    <property type="match status" value="2"/>
</dbReference>
<keyword evidence="6" id="KW-0963">Cytoplasm</keyword>
<dbReference type="InterPro" id="IPR006131">
    <property type="entry name" value="Asp_carbamoyltransf_Asp/Orn-bd"/>
</dbReference>
<dbReference type="GO" id="GO:0005737">
    <property type="term" value="C:cytoplasm"/>
    <property type="evidence" value="ECO:0007669"/>
    <property type="project" value="UniProtKB-SubCell"/>
</dbReference>
<dbReference type="HAMAP" id="MF_01109">
    <property type="entry name" value="OTCase"/>
    <property type="match status" value="1"/>
</dbReference>
<evidence type="ECO:0000256" key="4">
    <source>
        <dbReference type="ARBA" id="ARBA00022679"/>
    </source>
</evidence>
<dbReference type="Pfam" id="PF00185">
    <property type="entry name" value="OTCace"/>
    <property type="match status" value="1"/>
</dbReference>
<protein>
    <recommendedName>
        <fullName evidence="3 6">Ornithine carbamoyltransferase</fullName>
        <shortName evidence="6">OTCase</shortName>
        <ecNumber evidence="3 6">2.1.3.3</ecNumber>
    </recommendedName>
</protein>
<dbReference type="RefSeq" id="WP_026849467.1">
    <property type="nucleotide sequence ID" value="NZ_CP011454.1"/>
</dbReference>
<dbReference type="NCBIfam" id="NF001986">
    <property type="entry name" value="PRK00779.1"/>
    <property type="match status" value="1"/>
</dbReference>
<dbReference type="InterPro" id="IPR006130">
    <property type="entry name" value="Asp/Orn_carbamoylTrfase"/>
</dbReference>
<comment type="similarity">
    <text evidence="2 6">Belongs to the aspartate/ornithine carbamoyltransferase superfamily. OTCase family.</text>
</comment>
<dbReference type="InterPro" id="IPR024904">
    <property type="entry name" value="OTCase_ArgI"/>
</dbReference>
<dbReference type="Pfam" id="PF02729">
    <property type="entry name" value="OTCace_N"/>
    <property type="match status" value="1"/>
</dbReference>
<dbReference type="InterPro" id="IPR036901">
    <property type="entry name" value="Asp/Orn_carbamoylTrfase_sf"/>
</dbReference>
<dbReference type="Proteomes" id="UP000076404">
    <property type="component" value="Chromosome"/>
</dbReference>
<feature type="binding site" evidence="6">
    <location>
        <begin position="58"/>
        <end position="61"/>
    </location>
    <ligand>
        <name>carbamoyl phosphate</name>
        <dbReference type="ChEBI" id="CHEBI:58228"/>
    </ligand>
</feature>
<dbReference type="GO" id="GO:0004585">
    <property type="term" value="F:ornithine carbamoyltransferase activity"/>
    <property type="evidence" value="ECO:0007669"/>
    <property type="project" value="UniProtKB-UniRule"/>
</dbReference>
<keyword evidence="10" id="KW-1185">Reference proteome</keyword>
<dbReference type="OrthoDB" id="9802587at2"/>
<dbReference type="SUPFAM" id="SSF53671">
    <property type="entry name" value="Aspartate/ornithine carbamoyltransferase"/>
    <property type="match status" value="1"/>
</dbReference>
<dbReference type="KEGG" id="gph:GEMMAAP_12665"/>
<evidence type="ECO:0000256" key="5">
    <source>
        <dbReference type="ARBA" id="ARBA00048772"/>
    </source>
</evidence>
<evidence type="ECO:0000313" key="9">
    <source>
        <dbReference type="EMBL" id="AMW06834.1"/>
    </source>
</evidence>
<evidence type="ECO:0000259" key="8">
    <source>
        <dbReference type="Pfam" id="PF02729"/>
    </source>
</evidence>
<evidence type="ECO:0000256" key="2">
    <source>
        <dbReference type="ARBA" id="ARBA00007805"/>
    </source>
</evidence>
<dbReference type="FunFam" id="3.40.50.1370:FF:000008">
    <property type="entry name" value="Ornithine carbamoyltransferase"/>
    <property type="match status" value="1"/>
</dbReference>
<dbReference type="InterPro" id="IPR002292">
    <property type="entry name" value="Orn/put_carbamltrans"/>
</dbReference>
<feature type="binding site" evidence="6">
    <location>
        <position position="227"/>
    </location>
    <ligand>
        <name>L-ornithine</name>
        <dbReference type="ChEBI" id="CHEBI:46911"/>
    </ligand>
</feature>
<comment type="catalytic activity">
    <reaction evidence="5 6">
        <text>carbamoyl phosphate + L-ornithine = L-citrulline + phosphate + H(+)</text>
        <dbReference type="Rhea" id="RHEA:19513"/>
        <dbReference type="ChEBI" id="CHEBI:15378"/>
        <dbReference type="ChEBI" id="CHEBI:43474"/>
        <dbReference type="ChEBI" id="CHEBI:46911"/>
        <dbReference type="ChEBI" id="CHEBI:57743"/>
        <dbReference type="ChEBI" id="CHEBI:58228"/>
        <dbReference type="EC" id="2.1.3.3"/>
    </reaction>
</comment>
<comment type="pathway">
    <text evidence="1">Amino-acid biosynthesis; L-arginine biosynthesis; L-arginine from L-ornithine and carbamoyl phosphate: step 1/3.</text>
</comment>
<reference evidence="9 10" key="2">
    <citation type="journal article" date="2016" name="Environ. Microbiol. Rep.">
        <title>Metagenomic evidence for the presence of phototrophic Gemmatimonadetes bacteria in diverse environments.</title>
        <authorList>
            <person name="Zeng Y."/>
            <person name="Baumbach J."/>
            <person name="Barbosa E.G."/>
            <person name="Azevedo V."/>
            <person name="Zhang C."/>
            <person name="Koblizek M."/>
        </authorList>
    </citation>
    <scope>NUCLEOTIDE SEQUENCE [LARGE SCALE GENOMIC DNA]</scope>
    <source>
        <strain evidence="9 10">AP64</strain>
    </source>
</reference>
<sequence length="312" mass="34040">MHAPSGAERPHRDFLNIADFSPAETFALLDLAERMRTGAYTDRPLAGKALAMIFMKSSTRTRMSFEVGANQLGGTAHFLSPRDVQLGRGEPIPDTARVLSRYVNGIMIRTFAHQDVVELAEYASIPIINGLTDLSHPCQVMADILTVQQHLGDIRGKTVAWIGDGNNMANSWIEAATHLGFALRVACPEGYDPDEAFLADAAERGADVQLLRDPREAVANADVVTTDVWASMGQEEEQAKRALAFALYQVDGELMAHAHAHAIFLHCLPAHRGEEVTAEVIDGPQSVVWDEAENRLHIQKAIMAALMGNVPL</sequence>
<evidence type="ECO:0000259" key="7">
    <source>
        <dbReference type="Pfam" id="PF00185"/>
    </source>
</evidence>
<dbReference type="GO" id="GO:0016597">
    <property type="term" value="F:amino acid binding"/>
    <property type="evidence" value="ECO:0007669"/>
    <property type="project" value="InterPro"/>
</dbReference>
<dbReference type="EMBL" id="CP011454">
    <property type="protein sequence ID" value="AMW06834.1"/>
    <property type="molecule type" value="Genomic_DNA"/>
</dbReference>
<feature type="binding site" evidence="6">
    <location>
        <begin position="136"/>
        <end position="139"/>
    </location>
    <ligand>
        <name>carbamoyl phosphate</name>
        <dbReference type="ChEBI" id="CHEBI:58228"/>
    </ligand>
</feature>
<keyword evidence="4 6" id="KW-0808">Transferase</keyword>
<gene>
    <name evidence="9" type="ORF">GEMMAAP_12665</name>
</gene>
<feature type="binding site" evidence="6">
    <location>
        <position position="85"/>
    </location>
    <ligand>
        <name>carbamoyl phosphate</name>
        <dbReference type="ChEBI" id="CHEBI:58228"/>
    </ligand>
</feature>
<comment type="subcellular location">
    <subcellularLocation>
        <location evidence="6">Cytoplasm</location>
    </subcellularLocation>
</comment>
<dbReference type="eggNOG" id="COG0078">
    <property type="taxonomic scope" value="Bacteria"/>
</dbReference>
<dbReference type="EC" id="2.1.3.3" evidence="3 6"/>
<dbReference type="GO" id="GO:0019240">
    <property type="term" value="P:citrulline biosynthetic process"/>
    <property type="evidence" value="ECO:0007669"/>
    <property type="project" value="TreeGrafter"/>
</dbReference>
<reference evidence="9 10" key="1">
    <citation type="journal article" date="2014" name="Proc. Natl. Acad. Sci. U.S.A.">
        <title>Functional type 2 photosynthetic reaction centers found in the rare bacterial phylum Gemmatimonadetes.</title>
        <authorList>
            <person name="Zeng Y."/>
            <person name="Feng F."/>
            <person name="Medova H."/>
            <person name="Dean J."/>
            <person name="Koblizek M."/>
        </authorList>
    </citation>
    <scope>NUCLEOTIDE SEQUENCE [LARGE SCALE GENOMIC DNA]</scope>
    <source>
        <strain evidence="9 10">AP64</strain>
    </source>
</reference>
<dbReference type="PANTHER" id="PTHR45753">
    <property type="entry name" value="ORNITHINE CARBAMOYLTRANSFERASE, MITOCHONDRIAL"/>
    <property type="match status" value="1"/>
</dbReference>
<dbReference type="PRINTS" id="PR00102">
    <property type="entry name" value="OTCASE"/>
</dbReference>
<dbReference type="PROSITE" id="PS00097">
    <property type="entry name" value="CARBAMOYLTRANSFERASE"/>
    <property type="match status" value="1"/>
</dbReference>
<evidence type="ECO:0000256" key="3">
    <source>
        <dbReference type="ARBA" id="ARBA00013007"/>
    </source>
</evidence>
<accession>A0A143BQQ3</accession>